<name>A0A1Y3EC92_9BILA</name>
<keyword evidence="3" id="KW-0677">Repeat</keyword>
<dbReference type="FunFam" id="3.30.160.60:FF:000072">
    <property type="entry name" value="zinc finger protein 143 isoform X1"/>
    <property type="match status" value="1"/>
</dbReference>
<keyword evidence="2" id="KW-0479">Metal-binding</keyword>
<keyword evidence="5" id="KW-0862">Zinc</keyword>
<evidence type="ECO:0000256" key="5">
    <source>
        <dbReference type="ARBA" id="ARBA00022833"/>
    </source>
</evidence>
<keyword evidence="8" id="KW-0539">Nucleus</keyword>
<evidence type="ECO:0000313" key="12">
    <source>
        <dbReference type="Proteomes" id="UP000243006"/>
    </source>
</evidence>
<dbReference type="SMART" id="SM00355">
    <property type="entry name" value="ZnF_C2H2"/>
    <property type="match status" value="2"/>
</dbReference>
<evidence type="ECO:0000256" key="6">
    <source>
        <dbReference type="ARBA" id="ARBA00023015"/>
    </source>
</evidence>
<protein>
    <submittedName>
        <fullName evidence="11">Zinc finger, C2H2 type</fullName>
    </submittedName>
</protein>
<evidence type="ECO:0000256" key="7">
    <source>
        <dbReference type="ARBA" id="ARBA00023163"/>
    </source>
</evidence>
<dbReference type="SUPFAM" id="SSF57667">
    <property type="entry name" value="beta-beta-alpha zinc fingers"/>
    <property type="match status" value="1"/>
</dbReference>
<sequence length="94" mass="10639">MHEGKKGKPRRLYECLVEGCGLKFRSLVQLKDHNNTHTGLKPYVCEESGCGQTFACRSSLQQHMKKIHVKSLSVVETVKFFSGLHSMNRMSENG</sequence>
<evidence type="ECO:0000313" key="11">
    <source>
        <dbReference type="EMBL" id="OUC42300.1"/>
    </source>
</evidence>
<keyword evidence="6" id="KW-0805">Transcription regulation</keyword>
<dbReference type="InterPro" id="IPR036236">
    <property type="entry name" value="Znf_C2H2_sf"/>
</dbReference>
<dbReference type="InterPro" id="IPR013087">
    <property type="entry name" value="Znf_C2H2_type"/>
</dbReference>
<feature type="domain" description="C2H2-type" evidence="10">
    <location>
        <begin position="43"/>
        <end position="73"/>
    </location>
</feature>
<evidence type="ECO:0000256" key="1">
    <source>
        <dbReference type="ARBA" id="ARBA00004123"/>
    </source>
</evidence>
<dbReference type="GO" id="GO:0005634">
    <property type="term" value="C:nucleus"/>
    <property type="evidence" value="ECO:0007669"/>
    <property type="project" value="UniProtKB-SubCell"/>
</dbReference>
<evidence type="ECO:0000256" key="3">
    <source>
        <dbReference type="ARBA" id="ARBA00022737"/>
    </source>
</evidence>
<comment type="subcellular location">
    <subcellularLocation>
        <location evidence="1">Nucleus</location>
    </subcellularLocation>
</comment>
<dbReference type="GO" id="GO:0006357">
    <property type="term" value="P:regulation of transcription by RNA polymerase II"/>
    <property type="evidence" value="ECO:0007669"/>
    <property type="project" value="TreeGrafter"/>
</dbReference>
<evidence type="ECO:0000256" key="4">
    <source>
        <dbReference type="ARBA" id="ARBA00022771"/>
    </source>
</evidence>
<dbReference type="EMBL" id="LVZM01017621">
    <property type="protein sequence ID" value="OUC42300.1"/>
    <property type="molecule type" value="Genomic_DNA"/>
</dbReference>
<feature type="domain" description="C2H2-type" evidence="10">
    <location>
        <begin position="13"/>
        <end position="42"/>
    </location>
</feature>
<dbReference type="Gene3D" id="3.30.160.60">
    <property type="entry name" value="Classic Zinc Finger"/>
    <property type="match status" value="2"/>
</dbReference>
<proteinExistence type="predicted"/>
<evidence type="ECO:0000256" key="9">
    <source>
        <dbReference type="PROSITE-ProRule" id="PRU00042"/>
    </source>
</evidence>
<dbReference type="PANTHER" id="PTHR46179:SF13">
    <property type="entry name" value="C2H2-TYPE DOMAIN-CONTAINING PROTEIN"/>
    <property type="match status" value="1"/>
</dbReference>
<dbReference type="PANTHER" id="PTHR46179">
    <property type="entry name" value="ZINC FINGER PROTEIN"/>
    <property type="match status" value="1"/>
</dbReference>
<evidence type="ECO:0000256" key="2">
    <source>
        <dbReference type="ARBA" id="ARBA00022723"/>
    </source>
</evidence>
<dbReference type="PROSITE" id="PS50157">
    <property type="entry name" value="ZINC_FINGER_C2H2_2"/>
    <property type="match status" value="2"/>
</dbReference>
<dbReference type="InterPro" id="IPR051061">
    <property type="entry name" value="Zinc_finger_trans_reg"/>
</dbReference>
<dbReference type="PROSITE" id="PS00028">
    <property type="entry name" value="ZINC_FINGER_C2H2_1"/>
    <property type="match status" value="2"/>
</dbReference>
<gene>
    <name evidence="11" type="ORF">D917_03072</name>
</gene>
<dbReference type="Proteomes" id="UP000243006">
    <property type="component" value="Unassembled WGS sequence"/>
</dbReference>
<evidence type="ECO:0000256" key="8">
    <source>
        <dbReference type="ARBA" id="ARBA00023242"/>
    </source>
</evidence>
<organism evidence="11 12">
    <name type="scientific">Trichinella nativa</name>
    <dbReference type="NCBI Taxonomy" id="6335"/>
    <lineage>
        <taxon>Eukaryota</taxon>
        <taxon>Metazoa</taxon>
        <taxon>Ecdysozoa</taxon>
        <taxon>Nematoda</taxon>
        <taxon>Enoplea</taxon>
        <taxon>Dorylaimia</taxon>
        <taxon>Trichinellida</taxon>
        <taxon>Trichinellidae</taxon>
        <taxon>Trichinella</taxon>
    </lineage>
</organism>
<reference evidence="11 12" key="1">
    <citation type="submission" date="2015-04" db="EMBL/GenBank/DDBJ databases">
        <title>Draft genome of the roundworm Trichinella nativa.</title>
        <authorList>
            <person name="Mitreva M."/>
        </authorList>
    </citation>
    <scope>NUCLEOTIDE SEQUENCE [LARGE SCALE GENOMIC DNA]</scope>
    <source>
        <strain evidence="11 12">ISS45</strain>
    </source>
</reference>
<evidence type="ECO:0000259" key="10">
    <source>
        <dbReference type="PROSITE" id="PS50157"/>
    </source>
</evidence>
<comment type="caution">
    <text evidence="11">The sequence shown here is derived from an EMBL/GenBank/DDBJ whole genome shotgun (WGS) entry which is preliminary data.</text>
</comment>
<keyword evidence="4 9" id="KW-0863">Zinc-finger</keyword>
<keyword evidence="7" id="KW-0804">Transcription</keyword>
<accession>A0A1Y3EC92</accession>
<dbReference type="AlphaFoldDB" id="A0A1Y3EC92"/>
<dbReference type="GO" id="GO:0008270">
    <property type="term" value="F:zinc ion binding"/>
    <property type="evidence" value="ECO:0007669"/>
    <property type="project" value="UniProtKB-KW"/>
</dbReference>
<dbReference type="Pfam" id="PF00096">
    <property type="entry name" value="zf-C2H2"/>
    <property type="match status" value="2"/>
</dbReference>